<dbReference type="STRING" id="1365950.SAMN05428963_104309"/>
<keyword evidence="5" id="KW-1185">Reference proteome</keyword>
<dbReference type="RefSeq" id="WP_078707826.1">
    <property type="nucleotide sequence ID" value="NZ_FUXL01000004.1"/>
</dbReference>
<evidence type="ECO:0000313" key="5">
    <source>
        <dbReference type="Proteomes" id="UP000190135"/>
    </source>
</evidence>
<dbReference type="Proteomes" id="UP000190135">
    <property type="component" value="Unassembled WGS sequence"/>
</dbReference>
<dbReference type="PANTHER" id="PTHR13847">
    <property type="entry name" value="SARCOSINE DEHYDROGENASE-RELATED"/>
    <property type="match status" value="1"/>
</dbReference>
<dbReference type="EMBL" id="FUXL01000004">
    <property type="protein sequence ID" value="SJZ97840.1"/>
    <property type="molecule type" value="Genomic_DNA"/>
</dbReference>
<dbReference type="GO" id="GO:0005737">
    <property type="term" value="C:cytoplasm"/>
    <property type="evidence" value="ECO:0007669"/>
    <property type="project" value="TreeGrafter"/>
</dbReference>
<gene>
    <name evidence="4" type="ORF">SAMN05428963_104309</name>
</gene>
<reference evidence="4 5" key="1">
    <citation type="submission" date="2017-02" db="EMBL/GenBank/DDBJ databases">
        <authorList>
            <person name="Peterson S.W."/>
        </authorList>
    </citation>
    <scope>NUCLEOTIDE SEQUENCE [LARGE SCALE GENOMIC DNA]</scope>
    <source>
        <strain evidence="4 5">USBA 369</strain>
    </source>
</reference>
<dbReference type="PANTHER" id="PTHR13847:SF281">
    <property type="entry name" value="FAD DEPENDENT OXIDOREDUCTASE DOMAIN-CONTAINING PROTEIN"/>
    <property type="match status" value="1"/>
</dbReference>
<proteinExistence type="predicted"/>
<dbReference type="InterPro" id="IPR006076">
    <property type="entry name" value="FAD-dep_OxRdtase"/>
</dbReference>
<evidence type="ECO:0000256" key="2">
    <source>
        <dbReference type="SAM" id="MobiDB-lite"/>
    </source>
</evidence>
<dbReference type="Gene3D" id="3.50.50.60">
    <property type="entry name" value="FAD/NAD(P)-binding domain"/>
    <property type="match status" value="1"/>
</dbReference>
<sequence>MANKPPFRLSPGRSWYEDSIGERPTHPPLDGALTVDVLVVGGGTTGLSAAYHLARAGVSVAALEAGRLGDGASGRSGGQIGTGPRHSPTQLAAELGMERAKALFDLSEEAKSDLLAFIREQNADVDYRPGQLSLAHRRRDVEDYRREADELAIRFGYRHARFMDGEETAARLGSSVYFGGMRDTGTGHLHPLKLTLAFARAARQAGAKIFEEAPVTGIERKSGRFVAETPAGPVSAERVLLATNAYGRGLERRMEARVLPIGSFIAATPPLDKPDMVLPGGEAAADSRFVVRYFRKSFDGRLLFGGSEAYSATASDPAPELRRQIAAIFPRLADVPFTHVWGGWVGVTRTRLPMVEAVQPGLTVIAGFSGHGVALSPFSGRLYAERIAGLGDRLAQLEEMKTPPLPGGAALRSPLLYLAMTWFSLRDRL</sequence>
<name>A0A1T4Q1Z0_9HYPH</name>
<feature type="region of interest" description="Disordered" evidence="2">
    <location>
        <begin position="1"/>
        <end position="28"/>
    </location>
</feature>
<accession>A0A1T4Q1Z0</accession>
<protein>
    <submittedName>
        <fullName evidence="4">Gamma-glutamylputrescine oxidase</fullName>
    </submittedName>
</protein>
<dbReference type="OrthoDB" id="9806601at2"/>
<dbReference type="AlphaFoldDB" id="A0A1T4Q1Z0"/>
<dbReference type="Pfam" id="PF01266">
    <property type="entry name" value="DAO"/>
    <property type="match status" value="1"/>
</dbReference>
<feature type="domain" description="FAD dependent oxidoreductase" evidence="3">
    <location>
        <begin position="36"/>
        <end position="386"/>
    </location>
</feature>
<evidence type="ECO:0000259" key="3">
    <source>
        <dbReference type="Pfam" id="PF01266"/>
    </source>
</evidence>
<dbReference type="GO" id="GO:0016491">
    <property type="term" value="F:oxidoreductase activity"/>
    <property type="evidence" value="ECO:0007669"/>
    <property type="project" value="UniProtKB-KW"/>
</dbReference>
<dbReference type="PRINTS" id="PR00420">
    <property type="entry name" value="RNGMNOXGNASE"/>
</dbReference>
<dbReference type="InterPro" id="IPR036188">
    <property type="entry name" value="FAD/NAD-bd_sf"/>
</dbReference>
<dbReference type="Gene3D" id="3.30.9.10">
    <property type="entry name" value="D-Amino Acid Oxidase, subunit A, domain 2"/>
    <property type="match status" value="1"/>
</dbReference>
<evidence type="ECO:0000256" key="1">
    <source>
        <dbReference type="ARBA" id="ARBA00023002"/>
    </source>
</evidence>
<keyword evidence="1" id="KW-0560">Oxidoreductase</keyword>
<evidence type="ECO:0000313" key="4">
    <source>
        <dbReference type="EMBL" id="SJZ97840.1"/>
    </source>
</evidence>
<dbReference type="SUPFAM" id="SSF51905">
    <property type="entry name" value="FAD/NAD(P)-binding domain"/>
    <property type="match status" value="1"/>
</dbReference>
<organism evidence="4 5">
    <name type="scientific">Consotaella salsifontis</name>
    <dbReference type="NCBI Taxonomy" id="1365950"/>
    <lineage>
        <taxon>Bacteria</taxon>
        <taxon>Pseudomonadati</taxon>
        <taxon>Pseudomonadota</taxon>
        <taxon>Alphaproteobacteria</taxon>
        <taxon>Hyphomicrobiales</taxon>
        <taxon>Aurantimonadaceae</taxon>
        <taxon>Consotaella</taxon>
    </lineage>
</organism>